<gene>
    <name evidence="5" type="ORF">EJB05_44981</name>
</gene>
<evidence type="ECO:0000313" key="6">
    <source>
        <dbReference type="Proteomes" id="UP000324897"/>
    </source>
</evidence>
<protein>
    <recommendedName>
        <fullName evidence="4">Cobalamin-independent methionine synthase MetE C-terminal/archaeal domain-containing protein</fullName>
    </recommendedName>
</protein>
<dbReference type="OrthoDB" id="1053771at2759"/>
<comment type="cofactor">
    <cofactor evidence="1">
        <name>Zn(2+)</name>
        <dbReference type="ChEBI" id="CHEBI:29105"/>
    </cofactor>
</comment>
<dbReference type="Pfam" id="PF01717">
    <property type="entry name" value="Meth_synt_2"/>
    <property type="match status" value="1"/>
</dbReference>
<dbReference type="InterPro" id="IPR002629">
    <property type="entry name" value="Met_Synth_C/arc"/>
</dbReference>
<sequence length="120" mass="13693">MVRGLGSVTEQPRLLGSVPGVEAMCGRKGEFNEDDWDEIRFLVFCTVKYFGEHLSCFLHSMPMVGCNLMDQATGKDHIRRFTQIHTQMCFSNFSDIIHSIINMDADVITIENSQFDEKLL</sequence>
<name>A0A5J9TIY7_9POAL</name>
<dbReference type="Proteomes" id="UP000324897">
    <property type="component" value="Chromosome 3"/>
</dbReference>
<feature type="domain" description="Cobalamin-independent methionine synthase MetE C-terminal/archaeal" evidence="4">
    <location>
        <begin position="81"/>
        <end position="119"/>
    </location>
</feature>
<dbReference type="EMBL" id="RWGY01000039">
    <property type="protein sequence ID" value="TVU11396.1"/>
    <property type="molecule type" value="Genomic_DNA"/>
</dbReference>
<reference evidence="5 6" key="1">
    <citation type="journal article" date="2019" name="Sci. Rep.">
        <title>A high-quality genome of Eragrostis curvula grass provides insights into Poaceae evolution and supports new strategies to enhance forage quality.</title>
        <authorList>
            <person name="Carballo J."/>
            <person name="Santos B.A.C.M."/>
            <person name="Zappacosta D."/>
            <person name="Garbus I."/>
            <person name="Selva J.P."/>
            <person name="Gallo C.A."/>
            <person name="Diaz A."/>
            <person name="Albertini E."/>
            <person name="Caccamo M."/>
            <person name="Echenique V."/>
        </authorList>
    </citation>
    <scope>NUCLEOTIDE SEQUENCE [LARGE SCALE GENOMIC DNA]</scope>
    <source>
        <strain evidence="6">cv. Victoria</strain>
        <tissue evidence="5">Leaf</tissue>
    </source>
</reference>
<evidence type="ECO:0000256" key="2">
    <source>
        <dbReference type="ARBA" id="ARBA00022723"/>
    </source>
</evidence>
<dbReference type="GO" id="GO:0008270">
    <property type="term" value="F:zinc ion binding"/>
    <property type="evidence" value="ECO:0007669"/>
    <property type="project" value="InterPro"/>
</dbReference>
<dbReference type="GO" id="GO:0009086">
    <property type="term" value="P:methionine biosynthetic process"/>
    <property type="evidence" value="ECO:0007669"/>
    <property type="project" value="InterPro"/>
</dbReference>
<keyword evidence="6" id="KW-1185">Reference proteome</keyword>
<dbReference type="SUPFAM" id="SSF51726">
    <property type="entry name" value="UROD/MetE-like"/>
    <property type="match status" value="1"/>
</dbReference>
<evidence type="ECO:0000259" key="4">
    <source>
        <dbReference type="Pfam" id="PF01717"/>
    </source>
</evidence>
<dbReference type="Gramene" id="TVU11396">
    <property type="protein sequence ID" value="TVU11396"/>
    <property type="gene ID" value="EJB05_44981"/>
</dbReference>
<keyword evidence="2" id="KW-0479">Metal-binding</keyword>
<dbReference type="InterPro" id="IPR038071">
    <property type="entry name" value="UROD/MetE-like_sf"/>
</dbReference>
<feature type="non-terminal residue" evidence="5">
    <location>
        <position position="1"/>
    </location>
</feature>
<dbReference type="PANTHER" id="PTHR30519">
    <property type="entry name" value="5-METHYLTETRAHYDROPTEROYLTRIGLUTAMATE--HOMOCYSTEINE METHYLTRANSFERASE"/>
    <property type="match status" value="1"/>
</dbReference>
<keyword evidence="3" id="KW-0862">Zinc</keyword>
<dbReference type="GO" id="GO:0003871">
    <property type="term" value="F:5-methyltetrahydropteroyltriglutamate-homocysteine S-methyltransferase activity"/>
    <property type="evidence" value="ECO:0007669"/>
    <property type="project" value="InterPro"/>
</dbReference>
<evidence type="ECO:0000256" key="3">
    <source>
        <dbReference type="ARBA" id="ARBA00022833"/>
    </source>
</evidence>
<organism evidence="5 6">
    <name type="scientific">Eragrostis curvula</name>
    <name type="common">weeping love grass</name>
    <dbReference type="NCBI Taxonomy" id="38414"/>
    <lineage>
        <taxon>Eukaryota</taxon>
        <taxon>Viridiplantae</taxon>
        <taxon>Streptophyta</taxon>
        <taxon>Embryophyta</taxon>
        <taxon>Tracheophyta</taxon>
        <taxon>Spermatophyta</taxon>
        <taxon>Magnoliopsida</taxon>
        <taxon>Liliopsida</taxon>
        <taxon>Poales</taxon>
        <taxon>Poaceae</taxon>
        <taxon>PACMAD clade</taxon>
        <taxon>Chloridoideae</taxon>
        <taxon>Eragrostideae</taxon>
        <taxon>Eragrostidinae</taxon>
        <taxon>Eragrostis</taxon>
    </lineage>
</organism>
<evidence type="ECO:0000313" key="5">
    <source>
        <dbReference type="EMBL" id="TVU11396.1"/>
    </source>
</evidence>
<proteinExistence type="predicted"/>
<accession>A0A5J9TIY7</accession>
<dbReference type="AlphaFoldDB" id="A0A5J9TIY7"/>
<evidence type="ECO:0000256" key="1">
    <source>
        <dbReference type="ARBA" id="ARBA00001947"/>
    </source>
</evidence>
<dbReference type="Gene3D" id="3.20.20.210">
    <property type="match status" value="1"/>
</dbReference>
<comment type="caution">
    <text evidence="5">The sequence shown here is derived from an EMBL/GenBank/DDBJ whole genome shotgun (WGS) entry which is preliminary data.</text>
</comment>